<dbReference type="SUPFAM" id="SSF51735">
    <property type="entry name" value="NAD(P)-binding Rossmann-fold domains"/>
    <property type="match status" value="1"/>
</dbReference>
<keyword evidence="5" id="KW-1185">Reference proteome</keyword>
<dbReference type="GO" id="GO:0005886">
    <property type="term" value="C:plasma membrane"/>
    <property type="evidence" value="ECO:0007669"/>
    <property type="project" value="UniProtKB-SubCell"/>
</dbReference>
<dbReference type="InterPro" id="IPR036291">
    <property type="entry name" value="NAD(P)-bd_dom_sf"/>
</dbReference>
<dbReference type="InterPro" id="IPR050721">
    <property type="entry name" value="Trk_Ktr_HKT_K-transport"/>
</dbReference>
<dbReference type="AlphaFoldDB" id="A0A841RID3"/>
<dbReference type="Gene3D" id="3.40.50.720">
    <property type="entry name" value="NAD(P)-binding Rossmann-like Domain"/>
    <property type="match status" value="1"/>
</dbReference>
<dbReference type="SUPFAM" id="SSF81324">
    <property type="entry name" value="Voltage-gated potassium channels"/>
    <property type="match status" value="1"/>
</dbReference>
<dbReference type="Pfam" id="PF02254">
    <property type="entry name" value="TrkA_N"/>
    <property type="match status" value="1"/>
</dbReference>
<evidence type="ECO:0000256" key="2">
    <source>
        <dbReference type="SAM" id="Phobius"/>
    </source>
</evidence>
<dbReference type="EMBL" id="JACHON010000001">
    <property type="protein sequence ID" value="MBB6511236.1"/>
    <property type="molecule type" value="Genomic_DNA"/>
</dbReference>
<evidence type="ECO:0000259" key="3">
    <source>
        <dbReference type="PROSITE" id="PS51201"/>
    </source>
</evidence>
<dbReference type="RefSeq" id="WP_184243258.1">
    <property type="nucleotide sequence ID" value="NZ_BAAACU010000020.1"/>
</dbReference>
<proteinExistence type="predicted"/>
<sequence length="332" mass="37325">MFLQKWLSFYFHLPIFIRLLLSVLLLMFLFGLLIHMLEPVHFPTIFDGIWWAFVTGSTVGYGDYVPLSLTGKIVGIMLILAGGGLVTFYMATISIGTVKHEQDLSEGKVTFKGTNHIIIVGWNERTKALVNTLQNVNPTKDIVVIDKTLQNILYRKNNFHFIKGEASMDSVLQKANIAHAEKIVITSDPNMNESSVDRQTIITTLAARGMNPSLLIISEIAVESQRENIARAGADVIIQSNELMSSLLFQTVRHPEIPVANIINQTLTHFDFFMDKIPENAIGKSFEEYAQVLLSQQIWLIGIQRNGENLFGPNPGTTIEKEDYLIYLQLTT</sequence>
<feature type="transmembrane region" description="Helical" evidence="2">
    <location>
        <begin position="15"/>
        <end position="37"/>
    </location>
</feature>
<gene>
    <name evidence="4" type="ORF">GGQ92_000003</name>
</gene>
<comment type="subcellular location">
    <subcellularLocation>
        <location evidence="1">Cell membrane</location>
        <topology evidence="1">Multi-pass membrane protein</topology>
    </subcellularLocation>
</comment>
<feature type="transmembrane region" description="Helical" evidence="2">
    <location>
        <begin position="73"/>
        <end position="98"/>
    </location>
</feature>
<organism evidence="4 5">
    <name type="scientific">Gracilibacillus halotolerans</name>
    <dbReference type="NCBI Taxonomy" id="74386"/>
    <lineage>
        <taxon>Bacteria</taxon>
        <taxon>Bacillati</taxon>
        <taxon>Bacillota</taxon>
        <taxon>Bacilli</taxon>
        <taxon>Bacillales</taxon>
        <taxon>Bacillaceae</taxon>
        <taxon>Gracilibacillus</taxon>
    </lineage>
</organism>
<keyword evidence="2" id="KW-0472">Membrane</keyword>
<dbReference type="InterPro" id="IPR013099">
    <property type="entry name" value="K_chnl_dom"/>
</dbReference>
<keyword evidence="4" id="KW-0407">Ion channel</keyword>
<dbReference type="PANTHER" id="PTHR43833:SF9">
    <property type="entry name" value="POTASSIUM CHANNEL PROTEIN YUGO-RELATED"/>
    <property type="match status" value="1"/>
</dbReference>
<keyword evidence="2" id="KW-1133">Transmembrane helix</keyword>
<dbReference type="Pfam" id="PF07885">
    <property type="entry name" value="Ion_trans_2"/>
    <property type="match status" value="1"/>
</dbReference>
<dbReference type="PANTHER" id="PTHR43833">
    <property type="entry name" value="POTASSIUM CHANNEL PROTEIN 2-RELATED-RELATED"/>
    <property type="match status" value="1"/>
</dbReference>
<feature type="transmembrane region" description="Helical" evidence="2">
    <location>
        <begin position="49"/>
        <end position="67"/>
    </location>
</feature>
<evidence type="ECO:0000256" key="1">
    <source>
        <dbReference type="ARBA" id="ARBA00004651"/>
    </source>
</evidence>
<name>A0A841RID3_9BACI</name>
<dbReference type="Proteomes" id="UP000572212">
    <property type="component" value="Unassembled WGS sequence"/>
</dbReference>
<keyword evidence="2" id="KW-0812">Transmembrane</keyword>
<accession>A0A841RID3</accession>
<dbReference type="Gene3D" id="1.10.287.70">
    <property type="match status" value="1"/>
</dbReference>
<dbReference type="PROSITE" id="PS51201">
    <property type="entry name" value="RCK_N"/>
    <property type="match status" value="1"/>
</dbReference>
<feature type="domain" description="RCK N-terminal" evidence="3">
    <location>
        <begin position="114"/>
        <end position="238"/>
    </location>
</feature>
<evidence type="ECO:0000313" key="4">
    <source>
        <dbReference type="EMBL" id="MBB6511236.1"/>
    </source>
</evidence>
<evidence type="ECO:0000313" key="5">
    <source>
        <dbReference type="Proteomes" id="UP000572212"/>
    </source>
</evidence>
<dbReference type="GO" id="GO:0006813">
    <property type="term" value="P:potassium ion transport"/>
    <property type="evidence" value="ECO:0007669"/>
    <property type="project" value="InterPro"/>
</dbReference>
<reference evidence="4 5" key="1">
    <citation type="submission" date="2020-08" db="EMBL/GenBank/DDBJ databases">
        <title>Genomic Encyclopedia of Type Strains, Phase IV (KMG-IV): sequencing the most valuable type-strain genomes for metagenomic binning, comparative biology and taxonomic classification.</title>
        <authorList>
            <person name="Goeker M."/>
        </authorList>
    </citation>
    <scope>NUCLEOTIDE SEQUENCE [LARGE SCALE GENOMIC DNA]</scope>
    <source>
        <strain evidence="4 5">DSM 11805</strain>
    </source>
</reference>
<keyword evidence="4" id="KW-0813">Transport</keyword>
<dbReference type="GO" id="GO:0034220">
    <property type="term" value="P:monoatomic ion transmembrane transport"/>
    <property type="evidence" value="ECO:0007669"/>
    <property type="project" value="UniProtKB-KW"/>
</dbReference>
<protein>
    <submittedName>
        <fullName evidence="4">Voltage-gated potassium channel</fullName>
    </submittedName>
</protein>
<keyword evidence="4" id="KW-0406">Ion transport</keyword>
<dbReference type="InterPro" id="IPR003148">
    <property type="entry name" value="RCK_N"/>
</dbReference>
<comment type="caution">
    <text evidence="4">The sequence shown here is derived from an EMBL/GenBank/DDBJ whole genome shotgun (WGS) entry which is preliminary data.</text>
</comment>